<evidence type="ECO:0008006" key="4">
    <source>
        <dbReference type="Google" id="ProtNLM"/>
    </source>
</evidence>
<feature type="transmembrane region" description="Helical" evidence="1">
    <location>
        <begin position="107"/>
        <end position="129"/>
    </location>
</feature>
<dbReference type="AlphaFoldDB" id="A0A4E0RBV5"/>
<organism evidence="2 3">
    <name type="scientific">Fasciola hepatica</name>
    <name type="common">Liver fluke</name>
    <dbReference type="NCBI Taxonomy" id="6192"/>
    <lineage>
        <taxon>Eukaryota</taxon>
        <taxon>Metazoa</taxon>
        <taxon>Spiralia</taxon>
        <taxon>Lophotrochozoa</taxon>
        <taxon>Platyhelminthes</taxon>
        <taxon>Trematoda</taxon>
        <taxon>Digenea</taxon>
        <taxon>Plagiorchiida</taxon>
        <taxon>Echinostomata</taxon>
        <taxon>Echinostomatoidea</taxon>
        <taxon>Fasciolidae</taxon>
        <taxon>Fasciola</taxon>
    </lineage>
</organism>
<keyword evidence="3" id="KW-1185">Reference proteome</keyword>
<dbReference type="EMBL" id="JXXN02001404">
    <property type="protein sequence ID" value="THD24836.1"/>
    <property type="molecule type" value="Genomic_DNA"/>
</dbReference>
<evidence type="ECO:0000313" key="3">
    <source>
        <dbReference type="Proteomes" id="UP000230066"/>
    </source>
</evidence>
<proteinExistence type="predicted"/>
<keyword evidence="1" id="KW-1133">Transmembrane helix</keyword>
<evidence type="ECO:0000313" key="2">
    <source>
        <dbReference type="EMBL" id="THD24836.1"/>
    </source>
</evidence>
<reference evidence="2" key="1">
    <citation type="submission" date="2019-03" db="EMBL/GenBank/DDBJ databases">
        <title>Improved annotation for the trematode Fasciola hepatica.</title>
        <authorList>
            <person name="Choi Y.-J."/>
            <person name="Martin J."/>
            <person name="Mitreva M."/>
        </authorList>
    </citation>
    <scope>NUCLEOTIDE SEQUENCE [LARGE SCALE GENOMIC DNA]</scope>
</reference>
<evidence type="ECO:0000256" key="1">
    <source>
        <dbReference type="SAM" id="Phobius"/>
    </source>
</evidence>
<feature type="transmembrane region" description="Helical" evidence="1">
    <location>
        <begin position="80"/>
        <end position="101"/>
    </location>
</feature>
<feature type="transmembrane region" description="Helical" evidence="1">
    <location>
        <begin position="43"/>
        <end position="68"/>
    </location>
</feature>
<gene>
    <name evidence="2" type="ORF">D915_004157</name>
</gene>
<comment type="caution">
    <text evidence="2">The sequence shown here is derived from an EMBL/GenBank/DDBJ whole genome shotgun (WGS) entry which is preliminary data.</text>
</comment>
<sequence length="135" mass="14391">MASISPMRVMFLVTLAVIVITGIVALSIDGTVTRSNKSASENAYVAFNIIGVIFAISSLLLMLLLLFLCADRYKPMMLSVIACTAMALVSFGISVGVHSSIAPMPTISWMMASLWVSVIGVIIAIVFLFSDPESI</sequence>
<accession>A0A4E0RBV5</accession>
<protein>
    <recommendedName>
        <fullName evidence="4">PGG domain-containing protein</fullName>
    </recommendedName>
</protein>
<keyword evidence="1" id="KW-0812">Transmembrane</keyword>
<name>A0A4E0RBV5_FASHE</name>
<dbReference type="Proteomes" id="UP000230066">
    <property type="component" value="Unassembled WGS sequence"/>
</dbReference>
<keyword evidence="1" id="KW-0472">Membrane</keyword>